<dbReference type="STRING" id="596152.DesU5LDRAFT_0432"/>
<dbReference type="InterPro" id="IPR017871">
    <property type="entry name" value="ABC_transporter-like_CS"/>
</dbReference>
<dbReference type="SUPFAM" id="SSF52540">
    <property type="entry name" value="P-loop containing nucleoside triphosphate hydrolases"/>
    <property type="match status" value="1"/>
</dbReference>
<dbReference type="EMBL" id="JH600068">
    <property type="protein sequence ID" value="EIG52138.1"/>
    <property type="molecule type" value="Genomic_DNA"/>
</dbReference>
<dbReference type="PROSITE" id="PS50893">
    <property type="entry name" value="ABC_TRANSPORTER_2"/>
    <property type="match status" value="1"/>
</dbReference>
<evidence type="ECO:0000313" key="6">
    <source>
        <dbReference type="EMBL" id="EIG52138.1"/>
    </source>
</evidence>
<keyword evidence="2" id="KW-0547">Nucleotide-binding</keyword>
<feature type="compositionally biased region" description="Polar residues" evidence="4">
    <location>
        <begin position="285"/>
        <end position="294"/>
    </location>
</feature>
<keyword evidence="3" id="KW-0067">ATP-binding</keyword>
<dbReference type="HOGENOM" id="CLU_000604_1_22_7"/>
<dbReference type="PANTHER" id="PTHR43023:SF3">
    <property type="entry name" value="PROTEIN TRIGALACTOSYLDIACYLGLYCEROL 3, CHLOROPLASTIC"/>
    <property type="match status" value="1"/>
</dbReference>
<evidence type="ECO:0000256" key="4">
    <source>
        <dbReference type="SAM" id="MobiDB-lite"/>
    </source>
</evidence>
<feature type="region of interest" description="Disordered" evidence="4">
    <location>
        <begin position="251"/>
        <end position="304"/>
    </location>
</feature>
<keyword evidence="1" id="KW-0813">Transport</keyword>
<sequence length="304" mass="31979">MSGRLESPEITLEDVSVGYGDRVVLSGIDTALPGGRISVILGGSGSGKSTLLRNIIGLVPIKTGRILLAGRDLAEMGPQERLEMRRRMGVLFQDGALLGSLPLGENIALPLREHTDLSNSLIEEVVDMKLKLVGLADFTEYFPSELSGGMRKRAGLARAMALDPAVLLCDEPTSGLDPVTAADMDQLVLELKATFNMTIVVVSHDLQSLRAIADHVVVVNQGRMLFEGPLDALAASKDPFIVQFLSRQPSRESRILEGPRVERTGEHPPPAAPGGTPGTESATESATAPQSASGAATGITNGGA</sequence>
<evidence type="ECO:0000256" key="2">
    <source>
        <dbReference type="ARBA" id="ARBA00022741"/>
    </source>
</evidence>
<feature type="compositionally biased region" description="Basic and acidic residues" evidence="4">
    <location>
        <begin position="251"/>
        <end position="266"/>
    </location>
</feature>
<dbReference type="Pfam" id="PF00005">
    <property type="entry name" value="ABC_tran"/>
    <property type="match status" value="1"/>
</dbReference>
<dbReference type="InterPro" id="IPR027417">
    <property type="entry name" value="P-loop_NTPase"/>
</dbReference>
<evidence type="ECO:0000256" key="3">
    <source>
        <dbReference type="ARBA" id="ARBA00022840"/>
    </source>
</evidence>
<protein>
    <submittedName>
        <fullName evidence="6">ABC-type transport system involved in resistance to organic solvents, ATPase component</fullName>
    </submittedName>
</protein>
<proteinExistence type="predicted"/>
<evidence type="ECO:0000256" key="1">
    <source>
        <dbReference type="ARBA" id="ARBA00022448"/>
    </source>
</evidence>
<dbReference type="AlphaFoldDB" id="I2PX82"/>
<accession>I2PX82</accession>
<dbReference type="PANTHER" id="PTHR43023">
    <property type="entry name" value="PROTEIN TRIGALACTOSYLDIACYLGLYCEROL 3, CHLOROPLASTIC"/>
    <property type="match status" value="1"/>
</dbReference>
<dbReference type="Gene3D" id="3.40.50.300">
    <property type="entry name" value="P-loop containing nucleotide triphosphate hydrolases"/>
    <property type="match status" value="1"/>
</dbReference>
<reference evidence="6" key="1">
    <citation type="submission" date="2011-11" db="EMBL/GenBank/DDBJ databases">
        <title>Improved High-Quality Draft sequence of Desulfovibrio sp. U5L.</title>
        <authorList>
            <consortium name="US DOE Joint Genome Institute"/>
            <person name="Lucas S."/>
            <person name="Han J."/>
            <person name="Lapidus A."/>
            <person name="Cheng J.-F."/>
            <person name="Goodwin L."/>
            <person name="Pitluck S."/>
            <person name="Peters L."/>
            <person name="Ovchinnikova G."/>
            <person name="Held B."/>
            <person name="Detter J.C."/>
            <person name="Han C."/>
            <person name="Tapia R."/>
            <person name="Land M."/>
            <person name="Hauser L."/>
            <person name="Kyrpides N."/>
            <person name="Ivanova N."/>
            <person name="Pagani I."/>
            <person name="Gabster J."/>
            <person name="Walker C."/>
            <person name="Stolyar S."/>
            <person name="Stahl D."/>
            <person name="Arkin A."/>
            <person name="Dehal P."/>
            <person name="Hazen T."/>
            <person name="Woyke T."/>
        </authorList>
    </citation>
    <scope>NUCLEOTIDE SEQUENCE [LARGE SCALE GENOMIC DNA]</scope>
    <source>
        <strain evidence="6">U5L</strain>
    </source>
</reference>
<dbReference type="OrthoDB" id="9809450at2"/>
<evidence type="ECO:0000259" key="5">
    <source>
        <dbReference type="PROSITE" id="PS50893"/>
    </source>
</evidence>
<gene>
    <name evidence="6" type="ORF">DesU5LDRAFT_0432</name>
</gene>
<dbReference type="GO" id="GO:0016887">
    <property type="term" value="F:ATP hydrolysis activity"/>
    <property type="evidence" value="ECO:0007669"/>
    <property type="project" value="InterPro"/>
</dbReference>
<name>I2PX82_9BACT</name>
<organism evidence="6">
    <name type="scientific">Desulfovibrio sp. U5L</name>
    <dbReference type="NCBI Taxonomy" id="596152"/>
    <lineage>
        <taxon>Bacteria</taxon>
        <taxon>Pseudomonadati</taxon>
        <taxon>Thermodesulfobacteriota</taxon>
        <taxon>Desulfovibrionia</taxon>
        <taxon>Desulfovibrionales</taxon>
        <taxon>Desulfovibrionaceae</taxon>
        <taxon>Desulfovibrio</taxon>
    </lineage>
</organism>
<dbReference type="GO" id="GO:0005524">
    <property type="term" value="F:ATP binding"/>
    <property type="evidence" value="ECO:0007669"/>
    <property type="project" value="UniProtKB-KW"/>
</dbReference>
<dbReference type="InterPro" id="IPR003439">
    <property type="entry name" value="ABC_transporter-like_ATP-bd"/>
</dbReference>
<dbReference type="SMART" id="SM00382">
    <property type="entry name" value="AAA"/>
    <property type="match status" value="1"/>
</dbReference>
<feature type="domain" description="ABC transporter" evidence="5">
    <location>
        <begin position="10"/>
        <end position="246"/>
    </location>
</feature>
<dbReference type="PROSITE" id="PS00211">
    <property type="entry name" value="ABC_TRANSPORTER_1"/>
    <property type="match status" value="1"/>
</dbReference>
<dbReference type="InterPro" id="IPR003593">
    <property type="entry name" value="AAA+_ATPase"/>
</dbReference>
<dbReference type="eggNOG" id="COG1127">
    <property type="taxonomic scope" value="Bacteria"/>
</dbReference>